<dbReference type="Pfam" id="PF12680">
    <property type="entry name" value="SnoaL_2"/>
    <property type="match status" value="1"/>
</dbReference>
<dbReference type="OrthoDB" id="201750at2759"/>
<dbReference type="PANTHER" id="PTHR33698">
    <property type="entry name" value="NUCLEAR TRANSPORT FACTOR 2 (NTF2)-LIKE PROTEIN"/>
    <property type="match status" value="1"/>
</dbReference>
<evidence type="ECO:0000259" key="2">
    <source>
        <dbReference type="Pfam" id="PF12680"/>
    </source>
</evidence>
<proteinExistence type="predicted"/>
<dbReference type="InterPro" id="IPR037401">
    <property type="entry name" value="SnoaL-like"/>
</dbReference>
<dbReference type="InterPro" id="IPR032710">
    <property type="entry name" value="NTF2-like_dom_sf"/>
</dbReference>
<reference evidence="3" key="1">
    <citation type="submission" date="2022-04" db="EMBL/GenBank/DDBJ databases">
        <title>Carnegiea gigantea Genome sequencing and assembly v2.</title>
        <authorList>
            <person name="Copetti D."/>
            <person name="Sanderson M.J."/>
            <person name="Burquez A."/>
            <person name="Wojciechowski M.F."/>
        </authorList>
    </citation>
    <scope>NUCLEOTIDE SEQUENCE</scope>
    <source>
        <strain evidence="3">SGP5-SGP5p</strain>
        <tissue evidence="3">Aerial part</tissue>
    </source>
</reference>
<evidence type="ECO:0000313" key="4">
    <source>
        <dbReference type="Proteomes" id="UP001153076"/>
    </source>
</evidence>
<dbReference type="Gene3D" id="3.10.450.50">
    <property type="match status" value="1"/>
</dbReference>
<name>A0A9Q1QA95_9CARY</name>
<dbReference type="AlphaFoldDB" id="A0A9Q1QA95"/>
<evidence type="ECO:0000313" key="3">
    <source>
        <dbReference type="EMBL" id="KAJ8434056.1"/>
    </source>
</evidence>
<evidence type="ECO:0000256" key="1">
    <source>
        <dbReference type="SAM" id="MobiDB-lite"/>
    </source>
</evidence>
<sequence>MSQVHSSSGFSTSAIKPHLPFSILPISDSSSPPYPKFIRASRGRSKSTALQASSENVAAPSPAPAPAAAEAGLSSQSLPLVSVSDVVKNFYGGINRHDLSSVEGLIAQNCVYEDLIFPQPFVGRKAILEFFQKFIDYISTDLQFVIDAISEEDSTAVGVTWHLDYYKGRYMVAAAVSRTCRLVIDKCCCGVDITFLHSDSSVYIWDNLAEKSQRAAHVQGLERKGLNIGNIEVDEE</sequence>
<feature type="compositionally biased region" description="Low complexity" evidence="1">
    <location>
        <begin position="52"/>
        <end position="68"/>
    </location>
</feature>
<feature type="region of interest" description="Disordered" evidence="1">
    <location>
        <begin position="49"/>
        <end position="68"/>
    </location>
</feature>
<keyword evidence="4" id="KW-1185">Reference proteome</keyword>
<dbReference type="SUPFAM" id="SSF54427">
    <property type="entry name" value="NTF2-like"/>
    <property type="match status" value="1"/>
</dbReference>
<gene>
    <name evidence="3" type="ORF">Cgig2_012658</name>
</gene>
<feature type="domain" description="SnoaL-like" evidence="2">
    <location>
        <begin position="87"/>
        <end position="169"/>
    </location>
</feature>
<comment type="caution">
    <text evidence="3">The sequence shown here is derived from an EMBL/GenBank/DDBJ whole genome shotgun (WGS) entry which is preliminary data.</text>
</comment>
<dbReference type="Proteomes" id="UP001153076">
    <property type="component" value="Unassembled WGS sequence"/>
</dbReference>
<accession>A0A9Q1QA95</accession>
<dbReference type="PANTHER" id="PTHR33698:SF3">
    <property type="entry name" value="OS09G0266000 PROTEIN"/>
    <property type="match status" value="1"/>
</dbReference>
<dbReference type="EMBL" id="JAKOGI010000503">
    <property type="protein sequence ID" value="KAJ8434056.1"/>
    <property type="molecule type" value="Genomic_DNA"/>
</dbReference>
<organism evidence="3 4">
    <name type="scientific">Carnegiea gigantea</name>
    <dbReference type="NCBI Taxonomy" id="171969"/>
    <lineage>
        <taxon>Eukaryota</taxon>
        <taxon>Viridiplantae</taxon>
        <taxon>Streptophyta</taxon>
        <taxon>Embryophyta</taxon>
        <taxon>Tracheophyta</taxon>
        <taxon>Spermatophyta</taxon>
        <taxon>Magnoliopsida</taxon>
        <taxon>eudicotyledons</taxon>
        <taxon>Gunneridae</taxon>
        <taxon>Pentapetalae</taxon>
        <taxon>Caryophyllales</taxon>
        <taxon>Cactineae</taxon>
        <taxon>Cactaceae</taxon>
        <taxon>Cactoideae</taxon>
        <taxon>Echinocereeae</taxon>
        <taxon>Carnegiea</taxon>
    </lineage>
</organism>
<protein>
    <recommendedName>
        <fullName evidence="2">SnoaL-like domain-containing protein</fullName>
    </recommendedName>
</protein>